<accession>A0A132A9V8</accession>
<dbReference type="EMBL" id="JXLN01011877">
    <property type="protein sequence ID" value="KPM07776.1"/>
    <property type="molecule type" value="Genomic_DNA"/>
</dbReference>
<dbReference type="VEuPathDB" id="VectorBase:SSCA008047"/>
<name>A0A132A9V8_SARSC</name>
<sequence>MSNSDTNDGDAQDNNDGLIDFILNRTRFSSKLRIPIIQLSLTDLYHHRHHLHLRSSPLKRNERRKIETKKKASKLDLN</sequence>
<dbReference type="Proteomes" id="UP000616769">
    <property type="component" value="Unassembled WGS sequence"/>
</dbReference>
<evidence type="ECO:0000313" key="3">
    <source>
        <dbReference type="Proteomes" id="UP000616769"/>
    </source>
</evidence>
<feature type="region of interest" description="Disordered" evidence="1">
    <location>
        <begin position="50"/>
        <end position="78"/>
    </location>
</feature>
<organism evidence="2 3">
    <name type="scientific">Sarcoptes scabiei</name>
    <name type="common">Itch mite</name>
    <name type="synonym">Acarus scabiei</name>
    <dbReference type="NCBI Taxonomy" id="52283"/>
    <lineage>
        <taxon>Eukaryota</taxon>
        <taxon>Metazoa</taxon>
        <taxon>Ecdysozoa</taxon>
        <taxon>Arthropoda</taxon>
        <taxon>Chelicerata</taxon>
        <taxon>Arachnida</taxon>
        <taxon>Acari</taxon>
        <taxon>Acariformes</taxon>
        <taxon>Sarcoptiformes</taxon>
        <taxon>Astigmata</taxon>
        <taxon>Psoroptidia</taxon>
        <taxon>Sarcoptoidea</taxon>
        <taxon>Sarcoptidae</taxon>
        <taxon>Sarcoptinae</taxon>
        <taxon>Sarcoptes</taxon>
    </lineage>
</organism>
<feature type="compositionally biased region" description="Basic and acidic residues" evidence="1">
    <location>
        <begin position="69"/>
        <end position="78"/>
    </location>
</feature>
<proteinExistence type="predicted"/>
<gene>
    <name evidence="2" type="ORF">QR98_0062780</name>
</gene>
<protein>
    <submittedName>
        <fullName evidence="2">Uncharacterized protein</fullName>
    </submittedName>
</protein>
<dbReference type="AlphaFoldDB" id="A0A132A9V8"/>
<evidence type="ECO:0000256" key="1">
    <source>
        <dbReference type="SAM" id="MobiDB-lite"/>
    </source>
</evidence>
<comment type="caution">
    <text evidence="2">The sequence shown here is derived from an EMBL/GenBank/DDBJ whole genome shotgun (WGS) entry which is preliminary data.</text>
</comment>
<evidence type="ECO:0000313" key="2">
    <source>
        <dbReference type="EMBL" id="KPM07776.1"/>
    </source>
</evidence>
<reference evidence="2 3" key="1">
    <citation type="journal article" date="2015" name="Parasit. Vectors">
        <title>Draft genome of the scabies mite.</title>
        <authorList>
            <person name="Rider S.D.Jr."/>
            <person name="Morgan M.S."/>
            <person name="Arlian L.G."/>
        </authorList>
    </citation>
    <scope>NUCLEOTIDE SEQUENCE [LARGE SCALE GENOMIC DNA]</scope>
    <source>
        <strain evidence="2">Arlian Lab</strain>
    </source>
</reference>